<evidence type="ECO:0000313" key="7">
    <source>
        <dbReference type="EMBL" id="VDN59379.1"/>
    </source>
</evidence>
<dbReference type="GO" id="GO:0005886">
    <property type="term" value="C:plasma membrane"/>
    <property type="evidence" value="ECO:0007669"/>
    <property type="project" value="TreeGrafter"/>
</dbReference>
<name>A0A0N4UEF4_DRAME</name>
<dbReference type="CDD" id="cd00155">
    <property type="entry name" value="RasGEF"/>
    <property type="match status" value="1"/>
</dbReference>
<dbReference type="Gene3D" id="1.10.840.10">
    <property type="entry name" value="Ras guanine-nucleotide exchange factors catalytic domain"/>
    <property type="match status" value="1"/>
</dbReference>
<organism evidence="8 10">
    <name type="scientific">Dracunculus medinensis</name>
    <name type="common">Guinea worm</name>
    <dbReference type="NCBI Taxonomy" id="318479"/>
    <lineage>
        <taxon>Eukaryota</taxon>
        <taxon>Metazoa</taxon>
        <taxon>Ecdysozoa</taxon>
        <taxon>Nematoda</taxon>
        <taxon>Chromadorea</taxon>
        <taxon>Rhabditida</taxon>
        <taxon>Spirurina</taxon>
        <taxon>Dracunculoidea</taxon>
        <taxon>Dracunculidae</taxon>
        <taxon>Dracunculus</taxon>
    </lineage>
</organism>
<evidence type="ECO:0000256" key="1">
    <source>
        <dbReference type="ARBA" id="ARBA00022658"/>
    </source>
</evidence>
<dbReference type="Pfam" id="PF00617">
    <property type="entry name" value="RasGEF"/>
    <property type="match status" value="1"/>
</dbReference>
<dbReference type="PROSITE" id="PS50009">
    <property type="entry name" value="RASGEF_CAT"/>
    <property type="match status" value="1"/>
</dbReference>
<dbReference type="SUPFAM" id="SSF46785">
    <property type="entry name" value="Winged helix' DNA-binding domain"/>
    <property type="match status" value="1"/>
</dbReference>
<dbReference type="InterPro" id="IPR023578">
    <property type="entry name" value="Ras_GEF_dom_sf"/>
</dbReference>
<dbReference type="CDD" id="cd00038">
    <property type="entry name" value="CAP_ED"/>
    <property type="match status" value="1"/>
</dbReference>
<dbReference type="SMART" id="SM00049">
    <property type="entry name" value="DEP"/>
    <property type="match status" value="1"/>
</dbReference>
<dbReference type="Proteomes" id="UP000038040">
    <property type="component" value="Unplaced"/>
</dbReference>
<dbReference type="InterPro" id="IPR029071">
    <property type="entry name" value="Ubiquitin-like_domsf"/>
</dbReference>
<dbReference type="PANTHER" id="PTHR23113">
    <property type="entry name" value="GUANINE NUCLEOTIDE EXCHANGE FACTOR"/>
    <property type="match status" value="1"/>
</dbReference>
<dbReference type="GO" id="GO:0005085">
    <property type="term" value="F:guanyl-nucleotide exchange factor activity"/>
    <property type="evidence" value="ECO:0007669"/>
    <property type="project" value="UniProtKB-KW"/>
</dbReference>
<dbReference type="Gene3D" id="3.10.20.90">
    <property type="entry name" value="Phosphatidylinositol 3-kinase Catalytic Subunit, Chain A, domain 1"/>
    <property type="match status" value="1"/>
</dbReference>
<dbReference type="SUPFAM" id="SSF51206">
    <property type="entry name" value="cAMP-binding domain-like"/>
    <property type="match status" value="1"/>
</dbReference>
<dbReference type="InterPro" id="IPR014710">
    <property type="entry name" value="RmlC-like_jellyroll"/>
</dbReference>
<keyword evidence="1 2" id="KW-0344">Guanine-nucleotide releasing factor</keyword>
<gene>
    <name evidence="7" type="ORF">DME_LOCUS9352</name>
</gene>
<evidence type="ECO:0000259" key="4">
    <source>
        <dbReference type="PROSITE" id="PS50042"/>
    </source>
</evidence>
<dbReference type="InterPro" id="IPR019804">
    <property type="entry name" value="Ras_G-nucl-exch_fac_CS"/>
</dbReference>
<feature type="domain" description="Cyclic nucleotide-binding" evidence="4">
    <location>
        <begin position="241"/>
        <end position="342"/>
    </location>
</feature>
<dbReference type="Gene3D" id="1.10.10.10">
    <property type="entry name" value="Winged helix-like DNA-binding domain superfamily/Winged helix DNA-binding domain"/>
    <property type="match status" value="1"/>
</dbReference>
<reference evidence="7 9" key="2">
    <citation type="submission" date="2018-11" db="EMBL/GenBank/DDBJ databases">
        <authorList>
            <consortium name="Pathogen Informatics"/>
        </authorList>
    </citation>
    <scope>NUCLEOTIDE SEQUENCE [LARGE SCALE GENOMIC DNA]</scope>
</reference>
<dbReference type="PROSITE" id="PS50042">
    <property type="entry name" value="CNMP_BINDING_3"/>
    <property type="match status" value="1"/>
</dbReference>
<dbReference type="Proteomes" id="UP000274756">
    <property type="component" value="Unassembled WGS sequence"/>
</dbReference>
<evidence type="ECO:0000313" key="10">
    <source>
        <dbReference type="WBParaSite" id="DME_0000575901-mRNA-1"/>
    </source>
</evidence>
<dbReference type="Gene3D" id="1.20.870.10">
    <property type="entry name" value="Son of sevenless (SoS) protein Chain: S domain 1"/>
    <property type="match status" value="1"/>
</dbReference>
<dbReference type="SMART" id="SM00229">
    <property type="entry name" value="RasGEFN"/>
    <property type="match status" value="1"/>
</dbReference>
<evidence type="ECO:0000313" key="9">
    <source>
        <dbReference type="Proteomes" id="UP000274756"/>
    </source>
</evidence>
<evidence type="ECO:0000259" key="5">
    <source>
        <dbReference type="PROSITE" id="PS50186"/>
    </source>
</evidence>
<dbReference type="CDD" id="cd06224">
    <property type="entry name" value="REM"/>
    <property type="match status" value="1"/>
</dbReference>
<dbReference type="InterPro" id="IPR008937">
    <property type="entry name" value="Ras-like_GEF"/>
</dbReference>
<dbReference type="InterPro" id="IPR036964">
    <property type="entry name" value="RASGEF_cat_dom_sf"/>
</dbReference>
<feature type="domain" description="Ras-GEF" evidence="3">
    <location>
        <begin position="673"/>
        <end position="858"/>
    </location>
</feature>
<dbReference type="InterPro" id="IPR000651">
    <property type="entry name" value="Ras-like_Gua-exchang_fac_N"/>
</dbReference>
<evidence type="ECO:0000259" key="3">
    <source>
        <dbReference type="PROSITE" id="PS50009"/>
    </source>
</evidence>
<feature type="domain" description="N-terminal Ras-GEF" evidence="6">
    <location>
        <begin position="387"/>
        <end position="529"/>
    </location>
</feature>
<dbReference type="SUPFAM" id="SSF54236">
    <property type="entry name" value="Ubiquitin-like"/>
    <property type="match status" value="1"/>
</dbReference>
<dbReference type="Gene3D" id="2.60.120.10">
    <property type="entry name" value="Jelly Rolls"/>
    <property type="match status" value="1"/>
</dbReference>
<dbReference type="InterPro" id="IPR000591">
    <property type="entry name" value="DEP_dom"/>
</dbReference>
<dbReference type="InterPro" id="IPR001895">
    <property type="entry name" value="RASGEF_cat_dom"/>
</dbReference>
<dbReference type="Pfam" id="PF00027">
    <property type="entry name" value="cNMP_binding"/>
    <property type="match status" value="1"/>
</dbReference>
<dbReference type="InterPro" id="IPR036388">
    <property type="entry name" value="WH-like_DNA-bd_sf"/>
</dbReference>
<dbReference type="WBParaSite" id="DME_0000575901-mRNA-1">
    <property type="protein sequence ID" value="DME_0000575901-mRNA-1"/>
    <property type="gene ID" value="DME_0000575901"/>
</dbReference>
<reference evidence="10" key="1">
    <citation type="submission" date="2017-02" db="UniProtKB">
        <authorList>
            <consortium name="WormBaseParasite"/>
        </authorList>
    </citation>
    <scope>IDENTIFICATION</scope>
</reference>
<dbReference type="PRINTS" id="PR00103">
    <property type="entry name" value="CAMPKINASE"/>
</dbReference>
<accession>A0A0N4UEF4</accession>
<dbReference type="SMART" id="SM00100">
    <property type="entry name" value="cNMP"/>
    <property type="match status" value="1"/>
</dbReference>
<dbReference type="OrthoDB" id="21144at2759"/>
<dbReference type="EMBL" id="UYYG01001180">
    <property type="protein sequence ID" value="VDN59379.1"/>
    <property type="molecule type" value="Genomic_DNA"/>
</dbReference>
<dbReference type="GO" id="GO:0007265">
    <property type="term" value="P:Ras protein signal transduction"/>
    <property type="evidence" value="ECO:0007669"/>
    <property type="project" value="TreeGrafter"/>
</dbReference>
<dbReference type="PROSITE" id="PS50186">
    <property type="entry name" value="DEP"/>
    <property type="match status" value="1"/>
</dbReference>
<dbReference type="PROSITE" id="PS00720">
    <property type="entry name" value="RASGEF"/>
    <property type="match status" value="1"/>
</dbReference>
<dbReference type="AlphaFoldDB" id="A0A0N4UEF4"/>
<dbReference type="Pfam" id="PF00610">
    <property type="entry name" value="DEP"/>
    <property type="match status" value="1"/>
</dbReference>
<feature type="domain" description="DEP" evidence="5">
    <location>
        <begin position="83"/>
        <end position="168"/>
    </location>
</feature>
<dbReference type="InterPro" id="IPR000595">
    <property type="entry name" value="cNMP-bd_dom"/>
</dbReference>
<proteinExistence type="predicted"/>
<dbReference type="InterPro" id="IPR036390">
    <property type="entry name" value="WH_DNA-bd_sf"/>
</dbReference>
<dbReference type="InterPro" id="IPR018490">
    <property type="entry name" value="cNMP-bd_dom_sf"/>
</dbReference>
<evidence type="ECO:0000256" key="2">
    <source>
        <dbReference type="PROSITE-ProRule" id="PRU00168"/>
    </source>
</evidence>
<dbReference type="PANTHER" id="PTHR23113:SF327">
    <property type="entry name" value="EXCHANGE PROTEIN DIRECTLY ACTIVATED BY CAMP, ISOFORM E"/>
    <property type="match status" value="1"/>
</dbReference>
<evidence type="ECO:0000313" key="8">
    <source>
        <dbReference type="Proteomes" id="UP000038040"/>
    </source>
</evidence>
<dbReference type="Pfam" id="PF00618">
    <property type="entry name" value="RasGEF_N"/>
    <property type="match status" value="1"/>
</dbReference>
<evidence type="ECO:0000259" key="6">
    <source>
        <dbReference type="PROSITE" id="PS50212"/>
    </source>
</evidence>
<protein>
    <submittedName>
        <fullName evidence="10">Rap guanine nucleotide exchange factor 6</fullName>
    </submittedName>
</protein>
<dbReference type="Gene3D" id="1.10.8.1240">
    <property type="match status" value="1"/>
</dbReference>
<sequence length="858" mass="98943">MYNFTDMRQQCTELSNHSSRFHRQCSMEDDDGVVDDEAYSHWHLPSSLYEIASSASLESRITEVGLIIKRVMQTRAPYLIRDRKAHLQVNRQSEKKRNFQIYPMCMVGTELVNWLSQLSTEILNEMATPLTRLQVVGMWQVLLENGIINHVNNELQFVDKHIYYRWAMNEELDSFKTRDRSGNETTDLETQTNLNDLKSAIFFLSTVGPDALFRTILSKSSNERTAEELELVYDELLHVKALAHLSTMVKRELASIAFFEQHQHAGTVLFRQGDEGNCWYIILKGSVHVSVYGKGIVCTLREGDDFGKLALVNDAPRAATVTLREDKSQFLRVDKVDFNRILRDVEANTVRLKEHGQDVLVLEKIDKPYSLAVDPYCEELETSRQQFRYSVMAGLPEKIVEYLLETRIDAYEDNMTLDTFLEEFILTHSIYMPENILCNYLKNYYMQGSTVILARIDEFYILDDRGQKFAIKRRVVIFLAIWIRTIGQRFFLNPVSNSFVEELYCCVLEDSRQIPEMYSILEKMAYIRQLRENSMQILNRHSVVVLDCGVYSIKAPAPNPVLPFDTCNQIIHLPDTSSFTINIRLDKTSAEICELTKMKTHYGGTNVDLQLVEVRSSGERIIFSPTDISIPTMLSLNSRLYVAYGAEVNTLTPVVQQDGPVDSAHSQMLEYMSSVDIAQQLSIFHFQLFEATDEVELVTQVFGRDQFPSCIPSNLDLLIRRFNEVQHWSSTEILLAKSQSKRVALLKKFIKIATHAKENRDLLSFFAITLGLSNIAVSRIAYIWNRLPSKMRRQYAEFEGLLDPSRNHRAYRMLVRKMNTPIVPFVPLLLKDLTFTHEGNKTYFGGLVNFEKMEPQSD</sequence>
<keyword evidence="9" id="KW-1185">Reference proteome</keyword>
<dbReference type="STRING" id="318479.A0A0N4UEF4"/>
<dbReference type="PROSITE" id="PS50212">
    <property type="entry name" value="RASGEF_NTER"/>
    <property type="match status" value="1"/>
</dbReference>
<dbReference type="SMART" id="SM00147">
    <property type="entry name" value="RasGEF"/>
    <property type="match status" value="1"/>
</dbReference>
<dbReference type="SUPFAM" id="SSF48366">
    <property type="entry name" value="Ras GEF"/>
    <property type="match status" value="1"/>
</dbReference>